<name>A0ABS8D8S7_9NEIS</name>
<dbReference type="RefSeq" id="WP_227181234.1">
    <property type="nucleotide sequence ID" value="NZ_JAJBZT010000007.1"/>
</dbReference>
<gene>
    <name evidence="1" type="ORF">LIN78_12790</name>
</gene>
<dbReference type="Pfam" id="PF14354">
    <property type="entry name" value="Lar_restr_allev"/>
    <property type="match status" value="1"/>
</dbReference>
<dbReference type="Proteomes" id="UP001165395">
    <property type="component" value="Unassembled WGS sequence"/>
</dbReference>
<comment type="caution">
    <text evidence="1">The sequence shown here is derived from an EMBL/GenBank/DDBJ whole genome shotgun (WGS) entry which is preliminary data.</text>
</comment>
<evidence type="ECO:0000313" key="2">
    <source>
        <dbReference type="Proteomes" id="UP001165395"/>
    </source>
</evidence>
<protein>
    <submittedName>
        <fullName evidence="1">Lar family restriction alleviation protein</fullName>
    </submittedName>
</protein>
<organism evidence="1 2">
    <name type="scientific">Leeia speluncae</name>
    <dbReference type="NCBI Taxonomy" id="2884804"/>
    <lineage>
        <taxon>Bacteria</taxon>
        <taxon>Pseudomonadati</taxon>
        <taxon>Pseudomonadota</taxon>
        <taxon>Betaproteobacteria</taxon>
        <taxon>Neisseriales</taxon>
        <taxon>Leeiaceae</taxon>
        <taxon>Leeia</taxon>
    </lineage>
</organism>
<sequence length="66" mass="7112">MTETSSTSTPAIKPCPKCGQPGAIRKAGSNRVWVQCAKYGKDGNCTAISRPEANKKDAITVWNKMK</sequence>
<accession>A0ABS8D8S7</accession>
<keyword evidence="2" id="KW-1185">Reference proteome</keyword>
<dbReference type="EMBL" id="JAJBZT010000007">
    <property type="protein sequence ID" value="MCB6184423.1"/>
    <property type="molecule type" value="Genomic_DNA"/>
</dbReference>
<evidence type="ECO:0000313" key="1">
    <source>
        <dbReference type="EMBL" id="MCB6184423.1"/>
    </source>
</evidence>
<reference evidence="1" key="1">
    <citation type="submission" date="2021-10" db="EMBL/GenBank/DDBJ databases">
        <title>The complete genome sequence of Leeia sp. TBRC 13508.</title>
        <authorList>
            <person name="Charoenyingcharoen P."/>
            <person name="Yukphan P."/>
        </authorList>
    </citation>
    <scope>NUCLEOTIDE SEQUENCE</scope>
    <source>
        <strain evidence="1">TBRC 13508</strain>
    </source>
</reference>
<proteinExistence type="predicted"/>